<evidence type="ECO:0000256" key="1">
    <source>
        <dbReference type="ARBA" id="ARBA00004141"/>
    </source>
</evidence>
<proteinExistence type="predicted"/>
<evidence type="ECO:0000259" key="7">
    <source>
        <dbReference type="PROSITE" id="PS50850"/>
    </source>
</evidence>
<organism evidence="8 9">
    <name type="scientific">Batillaria attramentaria</name>
    <dbReference type="NCBI Taxonomy" id="370345"/>
    <lineage>
        <taxon>Eukaryota</taxon>
        <taxon>Metazoa</taxon>
        <taxon>Spiralia</taxon>
        <taxon>Lophotrochozoa</taxon>
        <taxon>Mollusca</taxon>
        <taxon>Gastropoda</taxon>
        <taxon>Caenogastropoda</taxon>
        <taxon>Sorbeoconcha</taxon>
        <taxon>Cerithioidea</taxon>
        <taxon>Batillariidae</taxon>
        <taxon>Batillaria</taxon>
    </lineage>
</organism>
<sequence length="157" mass="16410">DLFGVSMIMPLILPHARDLGASPAMAGVIGSVYGALQLVSSPLMGQWSDAIGHHFSLCVCLALSGINYMLLALAASVTLLLVIRIPHGIFKHSQNFSKTYLTDLVPESQRSAVLGHFNAASSIGFILGPVVGGHVAELPGGFHYVAVISGCVFVLNA</sequence>
<feature type="transmembrane region" description="Helical" evidence="6">
    <location>
        <begin position="21"/>
        <end position="39"/>
    </location>
</feature>
<dbReference type="PANTHER" id="PTHR23504:SF14">
    <property type="entry name" value="MAJOR FACILITATOR SUPERFAMILY DOMAIN-CONTAINING PROTEIN 9"/>
    <property type="match status" value="1"/>
</dbReference>
<dbReference type="GO" id="GO:0016020">
    <property type="term" value="C:membrane"/>
    <property type="evidence" value="ECO:0007669"/>
    <property type="project" value="UniProtKB-SubCell"/>
</dbReference>
<gene>
    <name evidence="8" type="ORF">BaRGS_00014211</name>
</gene>
<evidence type="ECO:0000256" key="4">
    <source>
        <dbReference type="ARBA" id="ARBA00022989"/>
    </source>
</evidence>
<dbReference type="InterPro" id="IPR036259">
    <property type="entry name" value="MFS_trans_sf"/>
</dbReference>
<comment type="subcellular location">
    <subcellularLocation>
        <location evidence="1">Membrane</location>
        <topology evidence="1">Multi-pass membrane protein</topology>
    </subcellularLocation>
</comment>
<dbReference type="InterPro" id="IPR011701">
    <property type="entry name" value="MFS"/>
</dbReference>
<dbReference type="EMBL" id="JACVVK020000082">
    <property type="protein sequence ID" value="KAK7494558.1"/>
    <property type="molecule type" value="Genomic_DNA"/>
</dbReference>
<keyword evidence="3 6" id="KW-0812">Transmembrane</keyword>
<evidence type="ECO:0000256" key="2">
    <source>
        <dbReference type="ARBA" id="ARBA00022448"/>
    </source>
</evidence>
<dbReference type="AlphaFoldDB" id="A0ABD0L4S7"/>
<evidence type="ECO:0000256" key="3">
    <source>
        <dbReference type="ARBA" id="ARBA00022692"/>
    </source>
</evidence>
<feature type="non-terminal residue" evidence="8">
    <location>
        <position position="1"/>
    </location>
</feature>
<name>A0ABD0L4S7_9CAEN</name>
<keyword evidence="9" id="KW-1185">Reference proteome</keyword>
<dbReference type="Gene3D" id="1.20.1250.20">
    <property type="entry name" value="MFS general substrate transporter like domains"/>
    <property type="match status" value="1"/>
</dbReference>
<dbReference type="InterPro" id="IPR001958">
    <property type="entry name" value="Tet-R_TetA/multi-R_MdtG-like"/>
</dbReference>
<feature type="domain" description="Major facilitator superfamily (MFS) profile" evidence="7">
    <location>
        <begin position="1"/>
        <end position="157"/>
    </location>
</feature>
<dbReference type="Pfam" id="PF07690">
    <property type="entry name" value="MFS_1"/>
    <property type="match status" value="1"/>
</dbReference>
<protein>
    <recommendedName>
        <fullName evidence="7">Major facilitator superfamily (MFS) profile domain-containing protein</fullName>
    </recommendedName>
</protein>
<evidence type="ECO:0000313" key="9">
    <source>
        <dbReference type="Proteomes" id="UP001519460"/>
    </source>
</evidence>
<dbReference type="Proteomes" id="UP001519460">
    <property type="component" value="Unassembled WGS sequence"/>
</dbReference>
<feature type="transmembrane region" description="Helical" evidence="6">
    <location>
        <begin position="51"/>
        <end position="83"/>
    </location>
</feature>
<dbReference type="PROSITE" id="PS50850">
    <property type="entry name" value="MFS"/>
    <property type="match status" value="1"/>
</dbReference>
<evidence type="ECO:0000256" key="6">
    <source>
        <dbReference type="SAM" id="Phobius"/>
    </source>
</evidence>
<evidence type="ECO:0000256" key="5">
    <source>
        <dbReference type="ARBA" id="ARBA00023136"/>
    </source>
</evidence>
<comment type="caution">
    <text evidence="8">The sequence shown here is derived from an EMBL/GenBank/DDBJ whole genome shotgun (WGS) entry which is preliminary data.</text>
</comment>
<dbReference type="InterPro" id="IPR020846">
    <property type="entry name" value="MFS_dom"/>
</dbReference>
<dbReference type="SUPFAM" id="SSF103473">
    <property type="entry name" value="MFS general substrate transporter"/>
    <property type="match status" value="1"/>
</dbReference>
<evidence type="ECO:0000313" key="8">
    <source>
        <dbReference type="EMBL" id="KAK7494558.1"/>
    </source>
</evidence>
<keyword evidence="5 6" id="KW-0472">Membrane</keyword>
<keyword evidence="4 6" id="KW-1133">Transmembrane helix</keyword>
<dbReference type="PANTHER" id="PTHR23504">
    <property type="entry name" value="MAJOR FACILITATOR SUPERFAMILY DOMAIN-CONTAINING PROTEIN 10"/>
    <property type="match status" value="1"/>
</dbReference>
<accession>A0ABD0L4S7</accession>
<dbReference type="PRINTS" id="PR01035">
    <property type="entry name" value="TCRTETA"/>
</dbReference>
<keyword evidence="2" id="KW-0813">Transport</keyword>
<reference evidence="8 9" key="1">
    <citation type="journal article" date="2023" name="Sci. Data">
        <title>Genome assembly of the Korean intertidal mud-creeper Batillaria attramentaria.</title>
        <authorList>
            <person name="Patra A.K."/>
            <person name="Ho P.T."/>
            <person name="Jun S."/>
            <person name="Lee S.J."/>
            <person name="Kim Y."/>
            <person name="Won Y.J."/>
        </authorList>
    </citation>
    <scope>NUCLEOTIDE SEQUENCE [LARGE SCALE GENOMIC DNA]</scope>
    <source>
        <strain evidence="8">Wonlab-2016</strain>
    </source>
</reference>
<feature type="non-terminal residue" evidence="8">
    <location>
        <position position="157"/>
    </location>
</feature>